<comment type="caution">
    <text evidence="2">The sequence shown here is derived from an EMBL/GenBank/DDBJ whole genome shotgun (WGS) entry which is preliminary data.</text>
</comment>
<feature type="region of interest" description="Disordered" evidence="1">
    <location>
        <begin position="213"/>
        <end position="273"/>
    </location>
</feature>
<evidence type="ECO:0000256" key="1">
    <source>
        <dbReference type="SAM" id="MobiDB-lite"/>
    </source>
</evidence>
<dbReference type="PANTHER" id="PTHR38703">
    <property type="entry name" value="CHROMOSOME 8, WHOLE GENOME SHOTGUN SEQUENCE"/>
    <property type="match status" value="1"/>
</dbReference>
<dbReference type="EMBL" id="SPUK01000021">
    <property type="protein sequence ID" value="TQV91120.1"/>
    <property type="molecule type" value="Genomic_DNA"/>
</dbReference>
<dbReference type="OrthoDB" id="2118965at2759"/>
<keyword evidence="3" id="KW-1185">Reference proteome</keyword>
<dbReference type="PANTHER" id="PTHR38703:SF1">
    <property type="entry name" value="ALLERGEN"/>
    <property type="match status" value="1"/>
</dbReference>
<evidence type="ECO:0000313" key="3">
    <source>
        <dbReference type="Proteomes" id="UP000315783"/>
    </source>
</evidence>
<protein>
    <submittedName>
        <fullName evidence="2">Allergen-like protein</fullName>
    </submittedName>
</protein>
<reference evidence="2 3" key="1">
    <citation type="journal article" date="2019" name="Appl. Microbiol. Biotechnol.">
        <title>Genome sequence of Isaria javanica and comparative genome analysis insights into family S53 peptidase evolution in fungal entomopathogens.</title>
        <authorList>
            <person name="Lin R."/>
            <person name="Zhang X."/>
            <person name="Xin B."/>
            <person name="Zou M."/>
            <person name="Gao Y."/>
            <person name="Qin F."/>
            <person name="Hu Q."/>
            <person name="Xie B."/>
            <person name="Cheng X."/>
        </authorList>
    </citation>
    <scope>NUCLEOTIDE SEQUENCE [LARGE SCALE GENOMIC DNA]</scope>
    <source>
        <strain evidence="2 3">IJ1G</strain>
    </source>
</reference>
<evidence type="ECO:0000313" key="2">
    <source>
        <dbReference type="EMBL" id="TQV91120.1"/>
    </source>
</evidence>
<name>A0A545UNT5_9HYPO</name>
<dbReference type="AlphaFoldDB" id="A0A545UNT5"/>
<dbReference type="STRING" id="43265.A0A545UNT5"/>
<proteinExistence type="predicted"/>
<accession>A0A545UNT5</accession>
<organism evidence="2 3">
    <name type="scientific">Cordyceps javanica</name>
    <dbReference type="NCBI Taxonomy" id="43265"/>
    <lineage>
        <taxon>Eukaryota</taxon>
        <taxon>Fungi</taxon>
        <taxon>Dikarya</taxon>
        <taxon>Ascomycota</taxon>
        <taxon>Pezizomycotina</taxon>
        <taxon>Sordariomycetes</taxon>
        <taxon>Hypocreomycetidae</taxon>
        <taxon>Hypocreales</taxon>
        <taxon>Cordycipitaceae</taxon>
        <taxon>Cordyceps</taxon>
    </lineage>
</organism>
<sequence>MDKAKKAVASFLSKDGKHDTTIDQDVRDPVVKEQVRPQRHEEVITAVDQEIHQDHHQTVVQPLNVKETLPEKHTHNMAAVNEKSLNHANEADTKAALQQDAAQYTSERNVQATEHSTSTGAAVTGQRTHHHVHHHVQPVIQKETIQPEVVHTTVPVHEVHQAAPIHHETTILPVKTMEEFLGSDGQSKNLSSSAPRKIAEFDGCPSLKDKALQKEQEAIHGAAGGSSGKDSAYGLDSAKTKDSSSYGVDSTKTKATNSGLGHTTQAKTVVSGH</sequence>
<feature type="compositionally biased region" description="Polar residues" evidence="1">
    <location>
        <begin position="243"/>
        <end position="273"/>
    </location>
</feature>
<dbReference type="Proteomes" id="UP000315783">
    <property type="component" value="Unassembled WGS sequence"/>
</dbReference>
<gene>
    <name evidence="2" type="ORF">IF1G_10355</name>
</gene>